<reference evidence="2" key="1">
    <citation type="submission" date="2023-03" db="EMBL/GenBank/DDBJ databases">
        <title>Massive genome expansion in bonnet fungi (Mycena s.s.) driven by repeated elements and novel gene families across ecological guilds.</title>
        <authorList>
            <consortium name="Lawrence Berkeley National Laboratory"/>
            <person name="Harder C.B."/>
            <person name="Miyauchi S."/>
            <person name="Viragh M."/>
            <person name="Kuo A."/>
            <person name="Thoen E."/>
            <person name="Andreopoulos B."/>
            <person name="Lu D."/>
            <person name="Skrede I."/>
            <person name="Drula E."/>
            <person name="Henrissat B."/>
            <person name="Morin E."/>
            <person name="Kohler A."/>
            <person name="Barry K."/>
            <person name="LaButti K."/>
            <person name="Morin E."/>
            <person name="Salamov A."/>
            <person name="Lipzen A."/>
            <person name="Mereny Z."/>
            <person name="Hegedus B."/>
            <person name="Baldrian P."/>
            <person name="Stursova M."/>
            <person name="Weitz H."/>
            <person name="Taylor A."/>
            <person name="Grigoriev I.V."/>
            <person name="Nagy L.G."/>
            <person name="Martin F."/>
            <person name="Kauserud H."/>
        </authorList>
    </citation>
    <scope>NUCLEOTIDE SEQUENCE</scope>
    <source>
        <strain evidence="2">CBHHK200</strain>
    </source>
</reference>
<protein>
    <submittedName>
        <fullName evidence="2">Uncharacterized protein</fullName>
    </submittedName>
</protein>
<dbReference type="EMBL" id="JARJCM010000054">
    <property type="protein sequence ID" value="KAJ7034835.1"/>
    <property type="molecule type" value="Genomic_DNA"/>
</dbReference>
<keyword evidence="1" id="KW-0812">Transmembrane</keyword>
<gene>
    <name evidence="2" type="ORF">C8F04DRAFT_1259512</name>
</gene>
<dbReference type="Proteomes" id="UP001218188">
    <property type="component" value="Unassembled WGS sequence"/>
</dbReference>
<sequence>MSPREQTLANFEYNLPNVIIAFAIADIVFISLILGLCLWATWDPDEIGRACLKT</sequence>
<evidence type="ECO:0000313" key="3">
    <source>
        <dbReference type="Proteomes" id="UP001218188"/>
    </source>
</evidence>
<evidence type="ECO:0000256" key="1">
    <source>
        <dbReference type="SAM" id="Phobius"/>
    </source>
</evidence>
<feature type="transmembrane region" description="Helical" evidence="1">
    <location>
        <begin position="20"/>
        <end position="42"/>
    </location>
</feature>
<keyword evidence="1" id="KW-0472">Membrane</keyword>
<keyword evidence="3" id="KW-1185">Reference proteome</keyword>
<organism evidence="2 3">
    <name type="scientific">Mycena alexandri</name>
    <dbReference type="NCBI Taxonomy" id="1745969"/>
    <lineage>
        <taxon>Eukaryota</taxon>
        <taxon>Fungi</taxon>
        <taxon>Dikarya</taxon>
        <taxon>Basidiomycota</taxon>
        <taxon>Agaricomycotina</taxon>
        <taxon>Agaricomycetes</taxon>
        <taxon>Agaricomycetidae</taxon>
        <taxon>Agaricales</taxon>
        <taxon>Marasmiineae</taxon>
        <taxon>Mycenaceae</taxon>
        <taxon>Mycena</taxon>
    </lineage>
</organism>
<evidence type="ECO:0000313" key="2">
    <source>
        <dbReference type="EMBL" id="KAJ7034835.1"/>
    </source>
</evidence>
<dbReference type="AlphaFoldDB" id="A0AAD6X434"/>
<name>A0AAD6X434_9AGAR</name>
<comment type="caution">
    <text evidence="2">The sequence shown here is derived from an EMBL/GenBank/DDBJ whole genome shotgun (WGS) entry which is preliminary data.</text>
</comment>
<accession>A0AAD6X434</accession>
<proteinExistence type="predicted"/>
<keyword evidence="1" id="KW-1133">Transmembrane helix</keyword>